<organism evidence="1 2">
    <name type="scientific">Persicimonas caeni</name>
    <dbReference type="NCBI Taxonomy" id="2292766"/>
    <lineage>
        <taxon>Bacteria</taxon>
        <taxon>Deltaproteobacteria</taxon>
        <taxon>Bradymonadales</taxon>
        <taxon>Bradymonadaceae</taxon>
        <taxon>Persicimonas</taxon>
    </lineage>
</organism>
<sequence>MRHLHTVTETFQITGVGLAVARYSLDELEAEGIEFGQRFEVKVHTPDGAVWRTQAVVPVQFVDPAPERHVRCYSLFLPTATPEQVPVGSEIFVRLN</sequence>
<gene>
    <name evidence="1" type="ORF">FIV42_16075</name>
</gene>
<dbReference type="EMBL" id="CP041186">
    <property type="protein sequence ID" value="QDG52203.1"/>
    <property type="molecule type" value="Genomic_DNA"/>
</dbReference>
<evidence type="ECO:0000313" key="2">
    <source>
        <dbReference type="Proteomes" id="UP000315995"/>
    </source>
</evidence>
<keyword evidence="2" id="KW-1185">Reference proteome</keyword>
<dbReference type="Proteomes" id="UP000315995">
    <property type="component" value="Chromosome"/>
</dbReference>
<protein>
    <submittedName>
        <fullName evidence="1">Uncharacterized protein</fullName>
    </submittedName>
</protein>
<dbReference type="OrthoDB" id="6064945at2"/>
<dbReference type="AlphaFoldDB" id="A0A4Y6PVD2"/>
<dbReference type="RefSeq" id="WP_141198675.1">
    <property type="nucleotide sequence ID" value="NZ_CP041186.1"/>
</dbReference>
<name>A0A4Y6PVD2_PERCE</name>
<evidence type="ECO:0000313" key="1">
    <source>
        <dbReference type="EMBL" id="QDG52203.1"/>
    </source>
</evidence>
<reference evidence="1 2" key="1">
    <citation type="submission" date="2019-06" db="EMBL/GenBank/DDBJ databases">
        <title>Persicimonas caeni gen. nov., sp. nov., a predatory bacterium isolated from solar saltern.</title>
        <authorList>
            <person name="Wang S."/>
        </authorList>
    </citation>
    <scope>NUCLEOTIDE SEQUENCE [LARGE SCALE GENOMIC DNA]</scope>
    <source>
        <strain evidence="1 2">YN101</strain>
    </source>
</reference>
<proteinExistence type="predicted"/>
<accession>A0A4Y6PVD2</accession>
<accession>A0A5B8Y635</accession>